<sequence length="422" mass="49480">MKSIYFFLSLILLSTGNLLAQAAEEMPAPPFIRTVQFRESGSLLNAQAQLPIIRLGSGLELSFDDIIGDEANYFYKITHHNADWTESNLMRSEFMDGMDDVRILDYENSVAVLQLYTHYRLKIPNRNVKRLTKTGNYMLSIYNDNHELIFSRKFMIYTPALAVGAQVKRPRDLEFVDEKQTLRFFVDGGDDQLINPRRNVKVVLLQNNNLKTAITDIEPQYTIGTKLEYRYDEETAFWAGNEFFGFENRDFRAATAAIQYIEVRDLYHNFLFTNPTRRDQIYTYNPDINGNFLVTTLQGINPESEAEYVWIHFSLQHPKLEDDQEMHVYGNFNNYEIEKTTTMEWNEKQQIYELPYLLKQGFYNYKYVIVDKNGEIDPQIQPGGNFWQTENEYQILVYYRRPGGRFDELIGYGQTNSTDITN</sequence>
<gene>
    <name evidence="3" type="ORF">EAX61_14800</name>
</gene>
<evidence type="ECO:0000313" key="4">
    <source>
        <dbReference type="Proteomes" id="UP000281985"/>
    </source>
</evidence>
<dbReference type="InterPro" id="IPR013784">
    <property type="entry name" value="Carb-bd-like_fold"/>
</dbReference>
<feature type="domain" description="Type 9 secretion system plug protein N-terminal" evidence="2">
    <location>
        <begin position="32"/>
        <end position="157"/>
    </location>
</feature>
<organism evidence="3 4">
    <name type="scientific">Dokdonia sinensis</name>
    <dbReference type="NCBI Taxonomy" id="2479847"/>
    <lineage>
        <taxon>Bacteria</taxon>
        <taxon>Pseudomonadati</taxon>
        <taxon>Bacteroidota</taxon>
        <taxon>Flavobacteriia</taxon>
        <taxon>Flavobacteriales</taxon>
        <taxon>Flavobacteriaceae</taxon>
        <taxon>Dokdonia</taxon>
    </lineage>
</organism>
<dbReference type="OrthoDB" id="1522602at2"/>
<dbReference type="SUPFAM" id="SSF49452">
    <property type="entry name" value="Starch-binding domain-like"/>
    <property type="match status" value="1"/>
</dbReference>
<feature type="chain" id="PRO_5018090830" evidence="1">
    <location>
        <begin position="23"/>
        <end position="422"/>
    </location>
</feature>
<dbReference type="Proteomes" id="UP000281985">
    <property type="component" value="Unassembled WGS sequence"/>
</dbReference>
<dbReference type="EMBL" id="REFV01000018">
    <property type="protein sequence ID" value="RMB56376.1"/>
    <property type="molecule type" value="Genomic_DNA"/>
</dbReference>
<keyword evidence="4" id="KW-1185">Reference proteome</keyword>
<dbReference type="Gene3D" id="2.60.40.10">
    <property type="entry name" value="Immunoglobulins"/>
    <property type="match status" value="1"/>
</dbReference>
<protein>
    <submittedName>
        <fullName evidence="3">DUF5103 domain-containing protein</fullName>
    </submittedName>
</protein>
<dbReference type="InterPro" id="IPR013783">
    <property type="entry name" value="Ig-like_fold"/>
</dbReference>
<reference evidence="3 4" key="1">
    <citation type="submission" date="2018-10" db="EMBL/GenBank/DDBJ databases">
        <title>Dokdonia luteus sp. nov., isolated from sea water.</title>
        <authorList>
            <person name="Zhou L.Y."/>
            <person name="Du Z.J."/>
        </authorList>
    </citation>
    <scope>NUCLEOTIDE SEQUENCE [LARGE SCALE GENOMIC DNA]</scope>
    <source>
        <strain evidence="3 4">SH27</strain>
    </source>
</reference>
<keyword evidence="1" id="KW-0732">Signal</keyword>
<proteinExistence type="predicted"/>
<dbReference type="Pfam" id="PF17116">
    <property type="entry name" value="T9SS_plug_1st"/>
    <property type="match status" value="1"/>
</dbReference>
<comment type="caution">
    <text evidence="3">The sequence shown here is derived from an EMBL/GenBank/DDBJ whole genome shotgun (WGS) entry which is preliminary data.</text>
</comment>
<evidence type="ECO:0000256" key="1">
    <source>
        <dbReference type="SAM" id="SignalP"/>
    </source>
</evidence>
<dbReference type="InterPro" id="IPR031345">
    <property type="entry name" value="T9SS_Plug_N"/>
</dbReference>
<name>A0A3M0GGC6_9FLAO</name>
<accession>A0A3M0GGC6</accession>
<dbReference type="GO" id="GO:0030246">
    <property type="term" value="F:carbohydrate binding"/>
    <property type="evidence" value="ECO:0007669"/>
    <property type="project" value="InterPro"/>
</dbReference>
<dbReference type="AlphaFoldDB" id="A0A3M0GGC6"/>
<feature type="signal peptide" evidence="1">
    <location>
        <begin position="1"/>
        <end position="22"/>
    </location>
</feature>
<evidence type="ECO:0000313" key="3">
    <source>
        <dbReference type="EMBL" id="RMB56376.1"/>
    </source>
</evidence>
<dbReference type="RefSeq" id="WP_121918515.1">
    <property type="nucleotide sequence ID" value="NZ_REFV01000018.1"/>
</dbReference>
<evidence type="ECO:0000259" key="2">
    <source>
        <dbReference type="Pfam" id="PF17116"/>
    </source>
</evidence>